<dbReference type="GO" id="GO:1990189">
    <property type="term" value="F:protein N-terminal-serine acetyltransferase activity"/>
    <property type="evidence" value="ECO:0007669"/>
    <property type="project" value="TreeGrafter"/>
</dbReference>
<dbReference type="PANTHER" id="PTHR43441:SF10">
    <property type="entry name" value="ACETYLTRANSFERASE"/>
    <property type="match status" value="1"/>
</dbReference>
<dbReference type="InterPro" id="IPR051908">
    <property type="entry name" value="Ribosomal_N-acetyltransferase"/>
</dbReference>
<dbReference type="CDD" id="cd04301">
    <property type="entry name" value="NAT_SF"/>
    <property type="match status" value="1"/>
</dbReference>
<dbReference type="AlphaFoldDB" id="A0A919MM51"/>
<dbReference type="Gene3D" id="3.40.630.30">
    <property type="match status" value="1"/>
</dbReference>
<dbReference type="PANTHER" id="PTHR43441">
    <property type="entry name" value="RIBOSOMAL-PROTEIN-SERINE ACETYLTRANSFERASE"/>
    <property type="match status" value="1"/>
</dbReference>
<dbReference type="Pfam" id="PF13302">
    <property type="entry name" value="Acetyltransf_3"/>
    <property type="match status" value="1"/>
</dbReference>
<accession>A0A919MM51</accession>
<sequence length="197" mass="21590">MTDGMTTAPTIVAGTLSGRPQPVLTTPGLVLRPWADEDAETFLGAYQDADITRWHTRQPVGLDGVLAWFEQYRRDWSSETGGHWAITRDGDEVLGRITMRGFDFSDGVAGCAYWVLPNARGAGLAPRALTALSEWGLGEAGFHRLYLEHSTRNAASCRVATKAGFGLEGTKRSDAVHADGRHDMHLHARIRDQDTRS</sequence>
<dbReference type="InterPro" id="IPR000182">
    <property type="entry name" value="GNAT_dom"/>
</dbReference>
<proteinExistence type="predicted"/>
<name>A0A919MM51_9ACTN</name>
<dbReference type="RefSeq" id="WP_203819344.1">
    <property type="nucleotide sequence ID" value="NZ_BAAABP010000063.1"/>
</dbReference>
<evidence type="ECO:0000259" key="1">
    <source>
        <dbReference type="PROSITE" id="PS51186"/>
    </source>
</evidence>
<reference evidence="2" key="1">
    <citation type="submission" date="2021-01" db="EMBL/GenBank/DDBJ databases">
        <title>Whole genome shotgun sequence of Actinoplanes ferrugineus NBRC 15555.</title>
        <authorList>
            <person name="Komaki H."/>
            <person name="Tamura T."/>
        </authorList>
    </citation>
    <scope>NUCLEOTIDE SEQUENCE</scope>
    <source>
        <strain evidence="2">NBRC 15555</strain>
    </source>
</reference>
<protein>
    <submittedName>
        <fullName evidence="2">Acetyltransferase</fullName>
    </submittedName>
</protein>
<dbReference type="Proteomes" id="UP000598174">
    <property type="component" value="Unassembled WGS sequence"/>
</dbReference>
<comment type="caution">
    <text evidence="2">The sequence shown here is derived from an EMBL/GenBank/DDBJ whole genome shotgun (WGS) entry which is preliminary data.</text>
</comment>
<evidence type="ECO:0000313" key="3">
    <source>
        <dbReference type="Proteomes" id="UP000598174"/>
    </source>
</evidence>
<dbReference type="InterPro" id="IPR016181">
    <property type="entry name" value="Acyl_CoA_acyltransferase"/>
</dbReference>
<dbReference type="EMBL" id="BOMM01000044">
    <property type="protein sequence ID" value="GIE12887.1"/>
    <property type="molecule type" value="Genomic_DNA"/>
</dbReference>
<dbReference type="PROSITE" id="PS51186">
    <property type="entry name" value="GNAT"/>
    <property type="match status" value="1"/>
</dbReference>
<organism evidence="2 3">
    <name type="scientific">Paractinoplanes ferrugineus</name>
    <dbReference type="NCBI Taxonomy" id="113564"/>
    <lineage>
        <taxon>Bacteria</taxon>
        <taxon>Bacillati</taxon>
        <taxon>Actinomycetota</taxon>
        <taxon>Actinomycetes</taxon>
        <taxon>Micromonosporales</taxon>
        <taxon>Micromonosporaceae</taxon>
        <taxon>Paractinoplanes</taxon>
    </lineage>
</organism>
<feature type="domain" description="N-acetyltransferase" evidence="1">
    <location>
        <begin position="29"/>
        <end position="193"/>
    </location>
</feature>
<evidence type="ECO:0000313" key="2">
    <source>
        <dbReference type="EMBL" id="GIE12887.1"/>
    </source>
</evidence>
<keyword evidence="3" id="KW-1185">Reference proteome</keyword>
<gene>
    <name evidence="2" type="ORF">Afe05nite_47270</name>
</gene>
<dbReference type="SUPFAM" id="SSF55729">
    <property type="entry name" value="Acyl-CoA N-acyltransferases (Nat)"/>
    <property type="match status" value="1"/>
</dbReference>
<dbReference type="GO" id="GO:0005737">
    <property type="term" value="C:cytoplasm"/>
    <property type="evidence" value="ECO:0007669"/>
    <property type="project" value="TreeGrafter"/>
</dbReference>
<dbReference type="GO" id="GO:0008999">
    <property type="term" value="F:protein-N-terminal-alanine acetyltransferase activity"/>
    <property type="evidence" value="ECO:0007669"/>
    <property type="project" value="TreeGrafter"/>
</dbReference>